<protein>
    <submittedName>
        <fullName evidence="7">Carbohydrate kinase</fullName>
    </submittedName>
</protein>
<keyword evidence="8" id="KW-1185">Reference proteome</keyword>
<dbReference type="PROSITE" id="PS00445">
    <property type="entry name" value="FGGY_KINASES_2"/>
    <property type="match status" value="1"/>
</dbReference>
<comment type="caution">
    <text evidence="7">The sequence shown here is derived from an EMBL/GenBank/DDBJ whole genome shotgun (WGS) entry which is preliminary data.</text>
</comment>
<comment type="similarity">
    <text evidence="1 4">Belongs to the FGGY kinase family.</text>
</comment>
<evidence type="ECO:0000259" key="6">
    <source>
        <dbReference type="Pfam" id="PF02782"/>
    </source>
</evidence>
<organism evidence="7 8">
    <name type="scientific">Albidovulum sediminicola</name>
    <dbReference type="NCBI Taxonomy" id="2984331"/>
    <lineage>
        <taxon>Bacteria</taxon>
        <taxon>Pseudomonadati</taxon>
        <taxon>Pseudomonadota</taxon>
        <taxon>Alphaproteobacteria</taxon>
        <taxon>Rhodobacterales</taxon>
        <taxon>Paracoccaceae</taxon>
        <taxon>Albidovulum</taxon>
    </lineage>
</organism>
<evidence type="ECO:0000256" key="3">
    <source>
        <dbReference type="ARBA" id="ARBA00022777"/>
    </source>
</evidence>
<evidence type="ECO:0000256" key="1">
    <source>
        <dbReference type="ARBA" id="ARBA00009156"/>
    </source>
</evidence>
<accession>A0ABT2Z2S6</accession>
<sequence length="524" mass="55211">MQPSGRDILIGIDAGTSVIKSVAFELGGRQIGVASVPNRYTMRPDGAAFQPLGQTWADCARTLRDLAEKVPDLARRTAGIAVTAQGDGTWLVGAGNVPVTDGWLWLDARAAALVREMRSRPSDRARFEATGTGLNACQMGAQLAQMQATTPELLDRAEVSLHAKDWLYLNLTGQRVTDPCEATFTFGDFRTRRYDEAVIDTLGLTGRRALLPEIVDGTQVTHALTEAAAEETGLLAGTPVSLGYVDVACTALGAGIHTPDGGSAGCTIIGSTGMHMRARRAEDVHLNEDRTGYVMLLPMPGMVAQIQSNMAATLNIDWALQLAGDLVAEMGGTVSQSELIGRIEGWLAASTPGQILYHPYISDAGERGPFIDSAARASLVGLSIGHRFPDLIRAVIEGLGLAAHDCYAAMGEMPAEVRLTGGAARSAGLRGILSAAIGAPTRVSSREEAGAAGAAMMSAVAIGAYPDMEACIADWVVPQLGAAEAPDPVTVRTYARLYPTYRDTRLALQPVWSALSKRQDGSNG</sequence>
<dbReference type="InterPro" id="IPR043129">
    <property type="entry name" value="ATPase_NBD"/>
</dbReference>
<keyword evidence="2 4" id="KW-0808">Transferase</keyword>
<dbReference type="PANTHER" id="PTHR43095">
    <property type="entry name" value="SUGAR KINASE"/>
    <property type="match status" value="1"/>
</dbReference>
<dbReference type="SUPFAM" id="SSF53067">
    <property type="entry name" value="Actin-like ATPase domain"/>
    <property type="match status" value="2"/>
</dbReference>
<evidence type="ECO:0000259" key="5">
    <source>
        <dbReference type="Pfam" id="PF00370"/>
    </source>
</evidence>
<gene>
    <name evidence="7" type="ORF">OE647_10170</name>
</gene>
<dbReference type="InterPro" id="IPR000577">
    <property type="entry name" value="Carb_kinase_FGGY"/>
</dbReference>
<dbReference type="InterPro" id="IPR018485">
    <property type="entry name" value="FGGY_C"/>
</dbReference>
<dbReference type="Pfam" id="PF00370">
    <property type="entry name" value="FGGY_N"/>
    <property type="match status" value="1"/>
</dbReference>
<feature type="domain" description="Carbohydrate kinase FGGY C-terminal" evidence="6">
    <location>
        <begin position="269"/>
        <end position="461"/>
    </location>
</feature>
<evidence type="ECO:0000313" key="7">
    <source>
        <dbReference type="EMBL" id="MCV2865096.1"/>
    </source>
</evidence>
<dbReference type="PANTHER" id="PTHR43095:SF5">
    <property type="entry name" value="XYLULOSE KINASE"/>
    <property type="match status" value="1"/>
</dbReference>
<keyword evidence="3 4" id="KW-0418">Kinase</keyword>
<dbReference type="Gene3D" id="3.30.420.40">
    <property type="match status" value="2"/>
</dbReference>
<evidence type="ECO:0000256" key="4">
    <source>
        <dbReference type="RuleBase" id="RU003733"/>
    </source>
</evidence>
<dbReference type="InterPro" id="IPR018483">
    <property type="entry name" value="Carb_kinase_FGGY_CS"/>
</dbReference>
<dbReference type="PIRSF" id="PIRSF000538">
    <property type="entry name" value="GlpK"/>
    <property type="match status" value="1"/>
</dbReference>
<evidence type="ECO:0000256" key="2">
    <source>
        <dbReference type="ARBA" id="ARBA00022679"/>
    </source>
</evidence>
<dbReference type="InterPro" id="IPR018484">
    <property type="entry name" value="FGGY_N"/>
</dbReference>
<dbReference type="GO" id="GO:0016301">
    <property type="term" value="F:kinase activity"/>
    <property type="evidence" value="ECO:0007669"/>
    <property type="project" value="UniProtKB-KW"/>
</dbReference>
<reference evidence="7 8" key="1">
    <citation type="submission" date="2022-10" db="EMBL/GenBank/DDBJ databases">
        <title>Defluviimonas sp. nov., isolated from ocean surface water.</title>
        <authorList>
            <person name="He W."/>
            <person name="Wang L."/>
            <person name="Zhang D.-F."/>
        </authorList>
    </citation>
    <scope>NUCLEOTIDE SEQUENCE [LARGE SCALE GENOMIC DNA]</scope>
    <source>
        <strain evidence="7 8">WL0075</strain>
    </source>
</reference>
<proteinExistence type="inferred from homology"/>
<name>A0ABT2Z2S6_9RHOB</name>
<evidence type="ECO:0000313" key="8">
    <source>
        <dbReference type="Proteomes" id="UP001652503"/>
    </source>
</evidence>
<dbReference type="Proteomes" id="UP001652503">
    <property type="component" value="Unassembled WGS sequence"/>
</dbReference>
<dbReference type="EMBL" id="JAOWLA010000008">
    <property type="protein sequence ID" value="MCV2865096.1"/>
    <property type="molecule type" value="Genomic_DNA"/>
</dbReference>
<dbReference type="InterPro" id="IPR050406">
    <property type="entry name" value="FGGY_Carb_Kinase"/>
</dbReference>
<feature type="domain" description="Carbohydrate kinase FGGY N-terminal" evidence="5">
    <location>
        <begin position="9"/>
        <end position="253"/>
    </location>
</feature>
<dbReference type="Pfam" id="PF02782">
    <property type="entry name" value="FGGY_C"/>
    <property type="match status" value="1"/>
</dbReference>
<dbReference type="RefSeq" id="WP_263721614.1">
    <property type="nucleotide sequence ID" value="NZ_JAOWLA010000008.1"/>
</dbReference>